<dbReference type="PANTHER" id="PTHR46309:SF15">
    <property type="entry name" value="PHD-FINGER PROTEIN"/>
    <property type="match status" value="1"/>
</dbReference>
<dbReference type="InterPro" id="IPR056511">
    <property type="entry name" value="IDM1_C"/>
</dbReference>
<dbReference type="InterPro" id="IPR011011">
    <property type="entry name" value="Znf_FYVE_PHD"/>
</dbReference>
<dbReference type="EMBL" id="JAYKXN010000002">
    <property type="protein sequence ID" value="KAK7311379.1"/>
    <property type="molecule type" value="Genomic_DNA"/>
</dbReference>
<dbReference type="SUPFAM" id="SSF57903">
    <property type="entry name" value="FYVE/PHD zinc finger"/>
    <property type="match status" value="1"/>
</dbReference>
<proteinExistence type="predicted"/>
<dbReference type="Pfam" id="PF00628">
    <property type="entry name" value="PHD"/>
    <property type="match status" value="1"/>
</dbReference>
<organism evidence="10 11">
    <name type="scientific">Clitoria ternatea</name>
    <name type="common">Butterfly pea</name>
    <dbReference type="NCBI Taxonomy" id="43366"/>
    <lineage>
        <taxon>Eukaryota</taxon>
        <taxon>Viridiplantae</taxon>
        <taxon>Streptophyta</taxon>
        <taxon>Embryophyta</taxon>
        <taxon>Tracheophyta</taxon>
        <taxon>Spermatophyta</taxon>
        <taxon>Magnoliopsida</taxon>
        <taxon>eudicotyledons</taxon>
        <taxon>Gunneridae</taxon>
        <taxon>Pentapetalae</taxon>
        <taxon>rosids</taxon>
        <taxon>fabids</taxon>
        <taxon>Fabales</taxon>
        <taxon>Fabaceae</taxon>
        <taxon>Papilionoideae</taxon>
        <taxon>50 kb inversion clade</taxon>
        <taxon>NPAAA clade</taxon>
        <taxon>indigoferoid/millettioid clade</taxon>
        <taxon>Phaseoleae</taxon>
        <taxon>Clitoria</taxon>
    </lineage>
</organism>
<feature type="domain" description="N-acetyltransferase" evidence="9">
    <location>
        <begin position="471"/>
        <end position="629"/>
    </location>
</feature>
<dbReference type="Gene3D" id="3.30.40.10">
    <property type="entry name" value="Zinc/RING finger domain, C3HC4 (zinc finger)"/>
    <property type="match status" value="2"/>
</dbReference>
<dbReference type="Pfam" id="PF16135">
    <property type="entry name" value="TDBD"/>
    <property type="match status" value="1"/>
</dbReference>
<feature type="domain" description="PHD-type" evidence="8">
    <location>
        <begin position="330"/>
        <end position="375"/>
    </location>
</feature>
<feature type="region of interest" description="Disordered" evidence="7">
    <location>
        <begin position="134"/>
        <end position="188"/>
    </location>
</feature>
<evidence type="ECO:0000313" key="11">
    <source>
        <dbReference type="Proteomes" id="UP001359559"/>
    </source>
</evidence>
<dbReference type="InterPro" id="IPR019787">
    <property type="entry name" value="Znf_PHD-finger"/>
</dbReference>
<dbReference type="InterPro" id="IPR000182">
    <property type="entry name" value="GNAT_dom"/>
</dbReference>
<gene>
    <name evidence="10" type="ORF">RJT34_09488</name>
</gene>
<evidence type="ECO:0000256" key="7">
    <source>
        <dbReference type="SAM" id="MobiDB-lite"/>
    </source>
</evidence>
<feature type="compositionally biased region" description="Basic residues" evidence="7">
    <location>
        <begin position="179"/>
        <end position="188"/>
    </location>
</feature>
<dbReference type="GO" id="GO:0016747">
    <property type="term" value="F:acyltransferase activity, transferring groups other than amino-acyl groups"/>
    <property type="evidence" value="ECO:0007669"/>
    <property type="project" value="InterPro"/>
</dbReference>
<dbReference type="AlphaFoldDB" id="A0AAN9K8W1"/>
<keyword evidence="11" id="KW-1185">Reference proteome</keyword>
<keyword evidence="5" id="KW-0539">Nucleus</keyword>
<dbReference type="Pfam" id="PF22970">
    <property type="entry name" value="DUF7028"/>
    <property type="match status" value="1"/>
</dbReference>
<dbReference type="InterPro" id="IPR001965">
    <property type="entry name" value="Znf_PHD"/>
</dbReference>
<comment type="subcellular location">
    <subcellularLocation>
        <location evidence="1">Nucleus</location>
    </subcellularLocation>
</comment>
<evidence type="ECO:0000256" key="4">
    <source>
        <dbReference type="ARBA" id="ARBA00022833"/>
    </source>
</evidence>
<comment type="caution">
    <text evidence="10">The sequence shown here is derived from an EMBL/GenBank/DDBJ whole genome shotgun (WGS) entry which is preliminary data.</text>
</comment>
<evidence type="ECO:0000256" key="2">
    <source>
        <dbReference type="ARBA" id="ARBA00022723"/>
    </source>
</evidence>
<reference evidence="10 11" key="1">
    <citation type="submission" date="2024-01" db="EMBL/GenBank/DDBJ databases">
        <title>The genomes of 5 underutilized Papilionoideae crops provide insights into root nodulation and disease resistance.</title>
        <authorList>
            <person name="Yuan L."/>
        </authorList>
    </citation>
    <scope>NUCLEOTIDE SEQUENCE [LARGE SCALE GENOMIC DNA]</scope>
    <source>
        <strain evidence="10">LY-2023</strain>
        <tissue evidence="10">Leaf</tissue>
    </source>
</reference>
<keyword evidence="2" id="KW-0479">Metal-binding</keyword>
<dbReference type="GO" id="GO:0008270">
    <property type="term" value="F:zinc ion binding"/>
    <property type="evidence" value="ECO:0007669"/>
    <property type="project" value="UniProtKB-KW"/>
</dbReference>
<dbReference type="CDD" id="cd04301">
    <property type="entry name" value="NAT_SF"/>
    <property type="match status" value="1"/>
</dbReference>
<dbReference type="Gene3D" id="3.40.630.30">
    <property type="match status" value="1"/>
</dbReference>
<dbReference type="InterPro" id="IPR054292">
    <property type="entry name" value="DUF7028"/>
</dbReference>
<accession>A0AAN9K8W1</accession>
<feature type="compositionally biased region" description="Basic residues" evidence="7">
    <location>
        <begin position="134"/>
        <end position="143"/>
    </location>
</feature>
<evidence type="ECO:0000256" key="3">
    <source>
        <dbReference type="ARBA" id="ARBA00022771"/>
    </source>
</evidence>
<dbReference type="GO" id="GO:0005634">
    <property type="term" value="C:nucleus"/>
    <property type="evidence" value="ECO:0007669"/>
    <property type="project" value="UniProtKB-SubCell"/>
</dbReference>
<dbReference type="Proteomes" id="UP001359559">
    <property type="component" value="Unassembled WGS sequence"/>
</dbReference>
<protein>
    <submittedName>
        <fullName evidence="10">Uncharacterized protein</fullName>
    </submittedName>
</protein>
<keyword evidence="4" id="KW-0862">Zinc</keyword>
<dbReference type="GO" id="GO:0006357">
    <property type="term" value="P:regulation of transcription by RNA polymerase II"/>
    <property type="evidence" value="ECO:0007669"/>
    <property type="project" value="TreeGrafter"/>
</dbReference>
<dbReference type="InterPro" id="IPR016181">
    <property type="entry name" value="Acyl_CoA_acyltransferase"/>
</dbReference>
<dbReference type="GO" id="GO:0003714">
    <property type="term" value="F:transcription corepressor activity"/>
    <property type="evidence" value="ECO:0007669"/>
    <property type="project" value="InterPro"/>
</dbReference>
<evidence type="ECO:0000259" key="9">
    <source>
        <dbReference type="PROSITE" id="PS51186"/>
    </source>
</evidence>
<evidence type="ECO:0000259" key="8">
    <source>
        <dbReference type="PROSITE" id="PS50016"/>
    </source>
</evidence>
<feature type="compositionally biased region" description="Basic and acidic residues" evidence="7">
    <location>
        <begin position="144"/>
        <end position="178"/>
    </location>
</feature>
<evidence type="ECO:0000256" key="6">
    <source>
        <dbReference type="PROSITE-ProRule" id="PRU00146"/>
    </source>
</evidence>
<dbReference type="Pfam" id="PF23209">
    <property type="entry name" value="IDM1_C"/>
    <property type="match status" value="1"/>
</dbReference>
<dbReference type="InterPro" id="IPR042163">
    <property type="entry name" value="PHF12"/>
</dbReference>
<keyword evidence="3 6" id="KW-0863">Zinc-finger</keyword>
<dbReference type="SUPFAM" id="SSF55729">
    <property type="entry name" value="Acyl-CoA N-acyltransferases (Nat)"/>
    <property type="match status" value="1"/>
</dbReference>
<dbReference type="PROSITE" id="PS51186">
    <property type="entry name" value="GNAT"/>
    <property type="match status" value="1"/>
</dbReference>
<dbReference type="InterPro" id="IPR032308">
    <property type="entry name" value="TDBD"/>
</dbReference>
<evidence type="ECO:0000313" key="10">
    <source>
        <dbReference type="EMBL" id="KAK7311379.1"/>
    </source>
</evidence>
<dbReference type="PANTHER" id="PTHR46309">
    <property type="entry name" value="PHD FINGER PROTEIN 12"/>
    <property type="match status" value="1"/>
</dbReference>
<name>A0AAN9K8W1_CLITE</name>
<sequence>MAPPSVRIEPEYCPQAVIDWYDFTGSSKYLWRQGEKSGLCLKAKKHLLQLGWEFWYIDKKGRRELRYTSPNNGKNYISLRRACAGCIQDGVYGNEPQNVPFVQENNFQQYPSTTFVSSPPKKIKKQAAKCKKKRVQLKRFKRRQKDESSDDHDWTPEDHKELEEGKATKSRCKKETRVQSKRFKKRRNEKWGLEDHQGEAYGKRGKVLRSTKRVRDEDETKTQENPRTIVSWLIDKQVVALGTRVFTLDANNEVAREGKLLHAGIVCDCCDEVLSLAEFKAHAGRTKHGGPSSSSIFLKNGRSLLFYQKEALYLMTEEDTESIVFQGGNDSICSVCKDGGDIVLCDGCPSSFHLGCVGLDHAPDDDWFRPSCCCRVCERHGYVEDDADSVDKKFVGCDQCECKYHIGCLKARGFTSWGNHPNEKNWFCSRSCKKIFSGLHALIGKPVIVGEDNLSWTWLKALQGEDYRYDSSYWIQNESMLHVALGVLHDCFDPVIDGFFHRDIVRDVIFNRSSKLNRLNFGGFYTLILERNEEVISVATIRIFGKKVAEIPFVATGRKFRRQGMCSILMNEIEKQLRLLRVKKIVLPSCGNVIDTWSNSFGFSRMTNSDKLRFLDYTFLDFHDTIMCHKSLVKPSMDHDVA</sequence>
<dbReference type="InterPro" id="IPR013083">
    <property type="entry name" value="Znf_RING/FYVE/PHD"/>
</dbReference>
<dbReference type="PROSITE" id="PS50016">
    <property type="entry name" value="ZF_PHD_2"/>
    <property type="match status" value="1"/>
</dbReference>
<dbReference type="SMART" id="SM00249">
    <property type="entry name" value="PHD"/>
    <property type="match status" value="2"/>
</dbReference>
<evidence type="ECO:0000256" key="1">
    <source>
        <dbReference type="ARBA" id="ARBA00004123"/>
    </source>
</evidence>
<evidence type="ECO:0000256" key="5">
    <source>
        <dbReference type="ARBA" id="ARBA00023242"/>
    </source>
</evidence>